<dbReference type="InterPro" id="IPR013538">
    <property type="entry name" value="ASHA1/2-like_C"/>
</dbReference>
<dbReference type="RefSeq" id="WP_111595355.1">
    <property type="nucleotide sequence ID" value="NZ_QLMA01000012.1"/>
</dbReference>
<proteinExistence type="inferred from homology"/>
<organism evidence="3 4">
    <name type="scientific">Chitinophaga dinghuensis</name>
    <dbReference type="NCBI Taxonomy" id="1539050"/>
    <lineage>
        <taxon>Bacteria</taxon>
        <taxon>Pseudomonadati</taxon>
        <taxon>Bacteroidota</taxon>
        <taxon>Chitinophagia</taxon>
        <taxon>Chitinophagales</taxon>
        <taxon>Chitinophagaceae</taxon>
        <taxon>Chitinophaga</taxon>
    </lineage>
</organism>
<reference evidence="3 4" key="1">
    <citation type="submission" date="2018-06" db="EMBL/GenBank/DDBJ databases">
        <title>Genomic Encyclopedia of Archaeal and Bacterial Type Strains, Phase II (KMG-II): from individual species to whole genera.</title>
        <authorList>
            <person name="Goeker M."/>
        </authorList>
    </citation>
    <scope>NUCLEOTIDE SEQUENCE [LARGE SCALE GENOMIC DNA]</scope>
    <source>
        <strain evidence="3 4">DSM 29821</strain>
    </source>
</reference>
<name>A0A327VLI4_9BACT</name>
<gene>
    <name evidence="3" type="ORF">CLV59_11261</name>
</gene>
<dbReference type="OrthoDB" id="190358at2"/>
<evidence type="ECO:0000313" key="4">
    <source>
        <dbReference type="Proteomes" id="UP000249819"/>
    </source>
</evidence>
<dbReference type="Proteomes" id="UP000249819">
    <property type="component" value="Unassembled WGS sequence"/>
</dbReference>
<keyword evidence="4" id="KW-1185">Reference proteome</keyword>
<protein>
    <submittedName>
        <fullName evidence="3">Uncharacterized protein YndB with AHSA1/START domain</fullName>
    </submittedName>
</protein>
<evidence type="ECO:0000313" key="3">
    <source>
        <dbReference type="EMBL" id="RAJ73720.1"/>
    </source>
</evidence>
<accession>A0A327VLI4</accession>
<evidence type="ECO:0000259" key="2">
    <source>
        <dbReference type="Pfam" id="PF08327"/>
    </source>
</evidence>
<comment type="caution">
    <text evidence="3">The sequence shown here is derived from an EMBL/GenBank/DDBJ whole genome shotgun (WGS) entry which is preliminary data.</text>
</comment>
<dbReference type="EMBL" id="QLMA01000012">
    <property type="protein sequence ID" value="RAJ73720.1"/>
    <property type="molecule type" value="Genomic_DNA"/>
</dbReference>
<dbReference type="SUPFAM" id="SSF55961">
    <property type="entry name" value="Bet v1-like"/>
    <property type="match status" value="1"/>
</dbReference>
<dbReference type="CDD" id="cd07814">
    <property type="entry name" value="SRPBCC_CalC_Aha1-like"/>
    <property type="match status" value="1"/>
</dbReference>
<feature type="domain" description="Activator of Hsp90 ATPase homologue 1/2-like C-terminal" evidence="2">
    <location>
        <begin position="19"/>
        <end position="148"/>
    </location>
</feature>
<comment type="similarity">
    <text evidence="1">Belongs to the AHA1 family.</text>
</comment>
<dbReference type="Gene3D" id="3.30.530.20">
    <property type="match status" value="1"/>
</dbReference>
<sequence>MQEEAENTCSIQVEKQFHHSAEEVFDAWTDIWKLDKWMFGPSVREEEIIHLNNDLYPGGKFSYKVKRGDQELDHVGTYLEIDRPTRLVFSWGVDIDSGDDSMVSLDIQPNDAGCLLTLTHDMDIKWAEYADRTKAGWTNMLNTLEERLPL</sequence>
<dbReference type="Pfam" id="PF08327">
    <property type="entry name" value="AHSA1"/>
    <property type="match status" value="1"/>
</dbReference>
<dbReference type="AlphaFoldDB" id="A0A327VLI4"/>
<evidence type="ECO:0000256" key="1">
    <source>
        <dbReference type="ARBA" id="ARBA00006817"/>
    </source>
</evidence>
<dbReference type="InterPro" id="IPR023393">
    <property type="entry name" value="START-like_dom_sf"/>
</dbReference>